<name>A0A067MC66_BOTB1</name>
<dbReference type="PANTHER" id="PTHR11360:SF284">
    <property type="entry name" value="EG:103B4.3 PROTEIN-RELATED"/>
    <property type="match status" value="1"/>
</dbReference>
<keyword evidence="4" id="KW-1133">Transmembrane helix</keyword>
<evidence type="ECO:0000256" key="2">
    <source>
        <dbReference type="ARBA" id="ARBA00006727"/>
    </source>
</evidence>
<dbReference type="GO" id="GO:0016020">
    <property type="term" value="C:membrane"/>
    <property type="evidence" value="ECO:0007669"/>
    <property type="project" value="UniProtKB-SubCell"/>
</dbReference>
<feature type="transmembrane region" description="Helical" evidence="4">
    <location>
        <begin position="335"/>
        <end position="353"/>
    </location>
</feature>
<gene>
    <name evidence="6" type="ORF">BOTBODRAFT_191236</name>
</gene>
<dbReference type="PANTHER" id="PTHR11360">
    <property type="entry name" value="MONOCARBOXYLATE TRANSPORTER"/>
    <property type="match status" value="1"/>
</dbReference>
<accession>A0A067MC66</accession>
<organism evidence="6 7">
    <name type="scientific">Botryobasidium botryosum (strain FD-172 SS1)</name>
    <dbReference type="NCBI Taxonomy" id="930990"/>
    <lineage>
        <taxon>Eukaryota</taxon>
        <taxon>Fungi</taxon>
        <taxon>Dikarya</taxon>
        <taxon>Basidiomycota</taxon>
        <taxon>Agaricomycotina</taxon>
        <taxon>Agaricomycetes</taxon>
        <taxon>Cantharellales</taxon>
        <taxon>Botryobasidiaceae</taxon>
        <taxon>Botryobasidium</taxon>
    </lineage>
</organism>
<dbReference type="InterPro" id="IPR011701">
    <property type="entry name" value="MFS"/>
</dbReference>
<dbReference type="InterPro" id="IPR036259">
    <property type="entry name" value="MFS_trans_sf"/>
</dbReference>
<feature type="transmembrane region" description="Helical" evidence="4">
    <location>
        <begin position="134"/>
        <end position="155"/>
    </location>
</feature>
<feature type="transmembrane region" description="Helical" evidence="4">
    <location>
        <begin position="269"/>
        <end position="286"/>
    </location>
</feature>
<sequence>MPALTNDHMPVTPVDEKSAHSHLDEKAPSFMDVTATLDKIEKESQVEVSGTIDDKKPREDWESPEGGYGWVVVAGSGLILFATLGLVNSWVVFQEYYQTTLLKDRSPSDIAWIGSLQYSLMLLPGLLSGRLFDLGYLHGPVFAASSLLVTSVFLVAECTAYWQFMLAQGLAIGLGGGFLFGPALPIVSHWFRARRATAYGIITGCGSIGSIVLPIAVRKLIPMIGFKWTMRTVGFIVFVALGISNLILRTRLPPKSVKGGLFNLRAFKSAPYSLLVSAVFISYLGLYTVLTYIDVAGVANGLDPNFTFYLVSIANAGSVVGRLAAGILSDRFGPFDVLISFSLFAAVTTYVWPYCLTKASIIILAIFYGMFSAAFIALSPAPIALLGETADLGQRTGMMYTIIALGALVGPPVSGAIHDSLGGFRAVSAYAGSMIILACILLICSRQTAKLAQSKGSK</sequence>
<dbReference type="OrthoDB" id="6509908at2759"/>
<feature type="transmembrane region" description="Helical" evidence="4">
    <location>
        <begin position="228"/>
        <end position="248"/>
    </location>
</feature>
<dbReference type="PROSITE" id="PS50850">
    <property type="entry name" value="MFS"/>
    <property type="match status" value="1"/>
</dbReference>
<protein>
    <recommendedName>
        <fullName evidence="5">Major facilitator superfamily (MFS) profile domain-containing protein</fullName>
    </recommendedName>
</protein>
<comment type="subcellular location">
    <subcellularLocation>
        <location evidence="1">Membrane</location>
        <topology evidence="1">Multi-pass membrane protein</topology>
    </subcellularLocation>
</comment>
<feature type="region of interest" description="Disordered" evidence="3">
    <location>
        <begin position="1"/>
        <end position="22"/>
    </location>
</feature>
<dbReference type="HOGENOM" id="CLU_001265_1_1_1"/>
<proteinExistence type="inferred from homology"/>
<dbReference type="InParanoid" id="A0A067MC66"/>
<feature type="transmembrane region" description="Helical" evidence="4">
    <location>
        <begin position="398"/>
        <end position="417"/>
    </location>
</feature>
<dbReference type="Proteomes" id="UP000027195">
    <property type="component" value="Unassembled WGS sequence"/>
</dbReference>
<dbReference type="GO" id="GO:0022857">
    <property type="term" value="F:transmembrane transporter activity"/>
    <property type="evidence" value="ECO:0007669"/>
    <property type="project" value="InterPro"/>
</dbReference>
<feature type="transmembrane region" description="Helical" evidence="4">
    <location>
        <begin position="196"/>
        <end position="216"/>
    </location>
</feature>
<dbReference type="EMBL" id="KL198081">
    <property type="protein sequence ID" value="KDQ09191.1"/>
    <property type="molecule type" value="Genomic_DNA"/>
</dbReference>
<evidence type="ECO:0000313" key="6">
    <source>
        <dbReference type="EMBL" id="KDQ09191.1"/>
    </source>
</evidence>
<comment type="similarity">
    <text evidence="2">Belongs to the major facilitator superfamily. Monocarboxylate porter (TC 2.A.1.13) family.</text>
</comment>
<feature type="transmembrane region" description="Helical" evidence="4">
    <location>
        <begin position="68"/>
        <end position="90"/>
    </location>
</feature>
<evidence type="ECO:0000256" key="3">
    <source>
        <dbReference type="SAM" id="MobiDB-lite"/>
    </source>
</evidence>
<evidence type="ECO:0000259" key="5">
    <source>
        <dbReference type="PROSITE" id="PS50850"/>
    </source>
</evidence>
<feature type="transmembrane region" description="Helical" evidence="4">
    <location>
        <begin position="161"/>
        <end position="184"/>
    </location>
</feature>
<evidence type="ECO:0000256" key="1">
    <source>
        <dbReference type="ARBA" id="ARBA00004141"/>
    </source>
</evidence>
<keyword evidence="4" id="KW-0812">Transmembrane</keyword>
<dbReference type="InterPro" id="IPR050327">
    <property type="entry name" value="Proton-linked_MCT"/>
</dbReference>
<feature type="transmembrane region" description="Helical" evidence="4">
    <location>
        <begin position="306"/>
        <end position="328"/>
    </location>
</feature>
<feature type="transmembrane region" description="Helical" evidence="4">
    <location>
        <begin position="423"/>
        <end position="444"/>
    </location>
</feature>
<keyword evidence="4" id="KW-0472">Membrane</keyword>
<feature type="transmembrane region" description="Helical" evidence="4">
    <location>
        <begin position="359"/>
        <end position="386"/>
    </location>
</feature>
<evidence type="ECO:0000313" key="7">
    <source>
        <dbReference type="Proteomes" id="UP000027195"/>
    </source>
</evidence>
<dbReference type="AlphaFoldDB" id="A0A067MC66"/>
<dbReference type="Pfam" id="PF07690">
    <property type="entry name" value="MFS_1"/>
    <property type="match status" value="1"/>
</dbReference>
<reference evidence="7" key="1">
    <citation type="journal article" date="2014" name="Proc. Natl. Acad. Sci. U.S.A.">
        <title>Extensive sampling of basidiomycete genomes demonstrates inadequacy of the white-rot/brown-rot paradigm for wood decay fungi.</title>
        <authorList>
            <person name="Riley R."/>
            <person name="Salamov A.A."/>
            <person name="Brown D.W."/>
            <person name="Nagy L.G."/>
            <person name="Floudas D."/>
            <person name="Held B.W."/>
            <person name="Levasseur A."/>
            <person name="Lombard V."/>
            <person name="Morin E."/>
            <person name="Otillar R."/>
            <person name="Lindquist E.A."/>
            <person name="Sun H."/>
            <person name="LaButti K.M."/>
            <person name="Schmutz J."/>
            <person name="Jabbour D."/>
            <person name="Luo H."/>
            <person name="Baker S.E."/>
            <person name="Pisabarro A.G."/>
            <person name="Walton J.D."/>
            <person name="Blanchette R.A."/>
            <person name="Henrissat B."/>
            <person name="Martin F."/>
            <person name="Cullen D."/>
            <person name="Hibbett D.S."/>
            <person name="Grigoriev I.V."/>
        </authorList>
    </citation>
    <scope>NUCLEOTIDE SEQUENCE [LARGE SCALE GENOMIC DNA]</scope>
    <source>
        <strain evidence="7">FD-172 SS1</strain>
    </source>
</reference>
<feature type="transmembrane region" description="Helical" evidence="4">
    <location>
        <begin position="110"/>
        <end position="127"/>
    </location>
</feature>
<evidence type="ECO:0000256" key="4">
    <source>
        <dbReference type="SAM" id="Phobius"/>
    </source>
</evidence>
<keyword evidence="7" id="KW-1185">Reference proteome</keyword>
<dbReference type="SUPFAM" id="SSF103473">
    <property type="entry name" value="MFS general substrate transporter"/>
    <property type="match status" value="1"/>
</dbReference>
<feature type="domain" description="Major facilitator superfamily (MFS) profile" evidence="5">
    <location>
        <begin position="271"/>
        <end position="458"/>
    </location>
</feature>
<dbReference type="Gene3D" id="1.20.1250.20">
    <property type="entry name" value="MFS general substrate transporter like domains"/>
    <property type="match status" value="2"/>
</dbReference>
<dbReference type="InterPro" id="IPR020846">
    <property type="entry name" value="MFS_dom"/>
</dbReference>